<dbReference type="PANTHER" id="PTHR43877:SF1">
    <property type="entry name" value="ACETYLTRANSFERASE"/>
    <property type="match status" value="1"/>
</dbReference>
<dbReference type="EMBL" id="WMIE01000001">
    <property type="protein sequence ID" value="MTH76582.1"/>
    <property type="molecule type" value="Genomic_DNA"/>
</dbReference>
<dbReference type="GO" id="GO:0016747">
    <property type="term" value="F:acyltransferase activity, transferring groups other than amino-acyl groups"/>
    <property type="evidence" value="ECO:0007669"/>
    <property type="project" value="InterPro"/>
</dbReference>
<comment type="caution">
    <text evidence="4">The sequence shown here is derived from an EMBL/GenBank/DDBJ whole genome shotgun (WGS) entry which is preliminary data.</text>
</comment>
<dbReference type="Proteomes" id="UP000478183">
    <property type="component" value="Unassembled WGS sequence"/>
</dbReference>
<name>A0A6L6J3B5_9RHOB</name>
<dbReference type="InterPro" id="IPR050832">
    <property type="entry name" value="Bact_Acetyltransf"/>
</dbReference>
<dbReference type="Pfam" id="PF00583">
    <property type="entry name" value="Acetyltransf_1"/>
    <property type="match status" value="1"/>
</dbReference>
<evidence type="ECO:0000313" key="5">
    <source>
        <dbReference type="Proteomes" id="UP000478183"/>
    </source>
</evidence>
<organism evidence="4 5">
    <name type="scientific">Paracoccus aestuariivivens</name>
    <dbReference type="NCBI Taxonomy" id="1820333"/>
    <lineage>
        <taxon>Bacteria</taxon>
        <taxon>Pseudomonadati</taxon>
        <taxon>Pseudomonadota</taxon>
        <taxon>Alphaproteobacteria</taxon>
        <taxon>Rhodobacterales</taxon>
        <taxon>Paracoccaceae</taxon>
        <taxon>Paracoccus</taxon>
    </lineage>
</organism>
<keyword evidence="5" id="KW-1185">Reference proteome</keyword>
<dbReference type="PANTHER" id="PTHR43877">
    <property type="entry name" value="AMINOALKYLPHOSPHONATE N-ACETYLTRANSFERASE-RELATED-RELATED"/>
    <property type="match status" value="1"/>
</dbReference>
<reference evidence="4 5" key="1">
    <citation type="submission" date="2019-11" db="EMBL/GenBank/DDBJ databases">
        <authorList>
            <person name="Dong K."/>
        </authorList>
    </citation>
    <scope>NUCLEOTIDE SEQUENCE [LARGE SCALE GENOMIC DNA]</scope>
    <source>
        <strain evidence="4 5">NBRC 111993</strain>
    </source>
</reference>
<sequence>MVETGPFALWIADRLTKGQGRCKGDRDLSAKPHGPIRIQHGVPQHLRGAAARLYWRGFGSGLLPLPTPPRKGIALVAATMNPDNALIAVTDRGALVGIAGLRGPWGGFLSPSGPDFHRTFGPWHGRLRHLSSKLHLSGDATADLILDGVAVRPQWRCRGIARALVDVAAGRARQLGHPALMVEVEAHNRDALAAWQALAFEASGRQKLGWPWRAPAHVMRRPV</sequence>
<dbReference type="InterPro" id="IPR000182">
    <property type="entry name" value="GNAT_dom"/>
</dbReference>
<dbReference type="AlphaFoldDB" id="A0A6L6J3B5"/>
<gene>
    <name evidence="4" type="ORF">GL286_02450</name>
</gene>
<keyword evidence="1 4" id="KW-0808">Transferase</keyword>
<dbReference type="OrthoDB" id="7771980at2"/>
<evidence type="ECO:0000259" key="3">
    <source>
        <dbReference type="PROSITE" id="PS51186"/>
    </source>
</evidence>
<accession>A0A6L6J3B5</accession>
<dbReference type="Gene3D" id="3.40.630.30">
    <property type="match status" value="1"/>
</dbReference>
<dbReference type="InterPro" id="IPR016181">
    <property type="entry name" value="Acyl_CoA_acyltransferase"/>
</dbReference>
<proteinExistence type="predicted"/>
<dbReference type="SUPFAM" id="SSF55729">
    <property type="entry name" value="Acyl-CoA N-acyltransferases (Nat)"/>
    <property type="match status" value="1"/>
</dbReference>
<evidence type="ECO:0000256" key="2">
    <source>
        <dbReference type="ARBA" id="ARBA00023315"/>
    </source>
</evidence>
<dbReference type="CDD" id="cd04301">
    <property type="entry name" value="NAT_SF"/>
    <property type="match status" value="1"/>
</dbReference>
<evidence type="ECO:0000256" key="1">
    <source>
        <dbReference type="ARBA" id="ARBA00022679"/>
    </source>
</evidence>
<evidence type="ECO:0000313" key="4">
    <source>
        <dbReference type="EMBL" id="MTH76582.1"/>
    </source>
</evidence>
<keyword evidence="2" id="KW-0012">Acyltransferase</keyword>
<protein>
    <submittedName>
        <fullName evidence="4">GNAT family N-acetyltransferase</fullName>
    </submittedName>
</protein>
<dbReference type="PROSITE" id="PS51186">
    <property type="entry name" value="GNAT"/>
    <property type="match status" value="1"/>
</dbReference>
<feature type="domain" description="N-acetyltransferase" evidence="3">
    <location>
        <begin position="36"/>
        <end position="223"/>
    </location>
</feature>